<proteinExistence type="predicted"/>
<organism evidence="3 4">
    <name type="scientific">Magnetospirillum sulfuroxidans</name>
    <dbReference type="NCBI Taxonomy" id="611300"/>
    <lineage>
        <taxon>Bacteria</taxon>
        <taxon>Pseudomonadati</taxon>
        <taxon>Pseudomonadota</taxon>
        <taxon>Alphaproteobacteria</taxon>
        <taxon>Rhodospirillales</taxon>
        <taxon>Rhodospirillaceae</taxon>
        <taxon>Magnetospirillum</taxon>
    </lineage>
</organism>
<accession>A0ABS5IIA1</accession>
<dbReference type="EMBL" id="JAGTUF010000024">
    <property type="protein sequence ID" value="MBR9973493.1"/>
    <property type="molecule type" value="Genomic_DNA"/>
</dbReference>
<evidence type="ECO:0000313" key="4">
    <source>
        <dbReference type="Proteomes" id="UP000680714"/>
    </source>
</evidence>
<name>A0ABS5IIA1_9PROT</name>
<dbReference type="SUPFAM" id="SSF53756">
    <property type="entry name" value="UDP-Glycosyltransferase/glycogen phosphorylase"/>
    <property type="match status" value="1"/>
</dbReference>
<reference evidence="3 4" key="1">
    <citation type="submission" date="2021-04" db="EMBL/GenBank/DDBJ databases">
        <title>Magnetospirillum sulfuroxidans sp. nov., a facultative chemolithoautotrophic sulfur-oxidizing alphaproteobacterium isolated from freshwater sediment and proposals for Paramagetospirillum gen. nov., and Magnetospirillaceae fam. nov.</title>
        <authorList>
            <person name="Koziaeva V."/>
            <person name="Geelhoed J.S."/>
            <person name="Sorokin D.Y."/>
            <person name="Grouzdev D.S."/>
        </authorList>
    </citation>
    <scope>NUCLEOTIDE SEQUENCE [LARGE SCALE GENOMIC DNA]</scope>
    <source>
        <strain evidence="3 4">J10</strain>
    </source>
</reference>
<keyword evidence="4" id="KW-1185">Reference proteome</keyword>
<protein>
    <submittedName>
        <fullName evidence="3">Glycosyltransferase family 9 protein</fullName>
    </submittedName>
</protein>
<dbReference type="CDD" id="cd03789">
    <property type="entry name" value="GT9_LPS_heptosyltransferase"/>
    <property type="match status" value="1"/>
</dbReference>
<evidence type="ECO:0000256" key="2">
    <source>
        <dbReference type="ARBA" id="ARBA00022679"/>
    </source>
</evidence>
<dbReference type="PANTHER" id="PTHR30160:SF1">
    <property type="entry name" value="LIPOPOLYSACCHARIDE 1,2-N-ACETYLGLUCOSAMINETRANSFERASE-RELATED"/>
    <property type="match status" value="1"/>
</dbReference>
<dbReference type="InterPro" id="IPR051199">
    <property type="entry name" value="LPS_LOS_Heptosyltrfase"/>
</dbReference>
<evidence type="ECO:0000256" key="1">
    <source>
        <dbReference type="ARBA" id="ARBA00022676"/>
    </source>
</evidence>
<dbReference type="InterPro" id="IPR002201">
    <property type="entry name" value="Glyco_trans_9"/>
</dbReference>
<dbReference type="Proteomes" id="UP000680714">
    <property type="component" value="Unassembled WGS sequence"/>
</dbReference>
<dbReference type="Pfam" id="PF01075">
    <property type="entry name" value="Glyco_transf_9"/>
    <property type="match status" value="1"/>
</dbReference>
<evidence type="ECO:0000313" key="3">
    <source>
        <dbReference type="EMBL" id="MBR9973493.1"/>
    </source>
</evidence>
<sequence>MKLPFIRALRAAFPAARITWMAGKGHSVYAGVLAPVVAGLVDEVIDDAQVGSRVVELFGRPPLYGRRFDLIIDTQRRVLTSLIVRRIGHGNFISAAAGFWLSTIRPSPGHRRPAAMVGQLLDLVRLAKGGAVAEAAAVSIDPATQAAAAALLPPGPVYVGFAPGAGGRHKCWPLDRFIAVATAQAGHGRVPVFLLGPGEAEWAAPIAAAVPAALLPLQAAEQVTPLLTIALGRRMAAAIANDSGAGHMLAAADVPLLSLFGPTPAAKFAPAGLKTKVIRAQDHGGDSMDVIPVEAVENALTGVLPL</sequence>
<dbReference type="Gene3D" id="3.40.50.2000">
    <property type="entry name" value="Glycogen Phosphorylase B"/>
    <property type="match status" value="2"/>
</dbReference>
<comment type="caution">
    <text evidence="3">The sequence shown here is derived from an EMBL/GenBank/DDBJ whole genome shotgun (WGS) entry which is preliminary data.</text>
</comment>
<dbReference type="PANTHER" id="PTHR30160">
    <property type="entry name" value="TETRAACYLDISACCHARIDE 4'-KINASE-RELATED"/>
    <property type="match status" value="1"/>
</dbReference>
<keyword evidence="2" id="KW-0808">Transferase</keyword>
<keyword evidence="1" id="KW-0328">Glycosyltransferase</keyword>
<gene>
    <name evidence="3" type="ORF">KEC16_17335</name>
</gene>